<keyword evidence="4 6" id="KW-1133">Transmembrane helix</keyword>
<evidence type="ECO:0000256" key="3">
    <source>
        <dbReference type="ARBA" id="ARBA00022692"/>
    </source>
</evidence>
<feature type="transmembrane region" description="Helical" evidence="6">
    <location>
        <begin position="729"/>
        <end position="748"/>
    </location>
</feature>
<comment type="caution">
    <text evidence="7">The sequence shown here is derived from an EMBL/GenBank/DDBJ whole genome shotgun (WGS) entry which is preliminary data.</text>
</comment>
<sequence>MRIIKERGDTAPATGAPSGGGDSAVLVVEPLLPQRIRRPSDALRFLATLLVLAAVILLALVAKKTLNGLEADVTEGTRRVPFLLSGLVGVLGGGAMLAIPAAYAVERVIHRDGLRVAEGLFAAIAGMVLSFVLGEWIIAAGAEDLRQLLTGGRSGVEPLNTLLTSIIAYATAMRISNRPTWRAALWTAVAVNAIALFAGLAATVLGIVVSVLVGLAVGYATLYGVGSPNTRPPGSAIVAAVRKLGFQPVKARRLDDDQQSSRRYAVGLRDGSRLDVTVLDRDRQVAGLLYRLWRRIRLSPETRRKAIRSLRAELEREALMAHAVHAAGASTPHLVGTSEIGSDAALLVYEHMPTRALEDIPDEEIDDDLLARIWEQLLLLQVQRLAHRRLNGHSIHVGEKGEVVLTDVRSGEIAAGDLLLSLDVAQLLTYLGLRVGAERAVRAAAAVAGPGTLAAALPLLQRIALTRETRSALSRNKELLPAIREHIVALEPRAEVEVVRLERFRPRTLFTIIASAFAAYFLLSSLTVANLNLVTSAEWGWTGVAFAAAMLSYVAAALMLMGFVPEKLPLGRTVLVQFAGSFVKLVAPAAVSGVAINTRYLQKRGIPPGQAVASVGASQLIGLAFHIGLLLLFAYITGSGTAASFTPSRTLVFVLLAVAVLVLFLMGVPRLRRMVTSRMRSLFSGVVPRLLDVLQSPRKIAEGFTGTLLLTVFFVVCLDACVRAFGGSINFAAVAVVFLAGNAIGSAAPTPGGLGAVEAALIGGLTIAGLPKEVATSAVLLYRLLTFWFPVLPGWASFAYLQRNEAL</sequence>
<feature type="transmembrane region" description="Helical" evidence="6">
    <location>
        <begin position="575"/>
        <end position="596"/>
    </location>
</feature>
<keyword evidence="2" id="KW-1003">Cell membrane</keyword>
<evidence type="ECO:0000313" key="8">
    <source>
        <dbReference type="Proteomes" id="UP001500320"/>
    </source>
</evidence>
<keyword evidence="8" id="KW-1185">Reference proteome</keyword>
<evidence type="ECO:0000256" key="4">
    <source>
        <dbReference type="ARBA" id="ARBA00022989"/>
    </source>
</evidence>
<feature type="transmembrane region" description="Helical" evidence="6">
    <location>
        <begin position="780"/>
        <end position="801"/>
    </location>
</feature>
<comment type="subcellular location">
    <subcellularLocation>
        <location evidence="1">Cell membrane</location>
        <topology evidence="1">Multi-pass membrane protein</topology>
    </subcellularLocation>
</comment>
<proteinExistence type="predicted"/>
<accession>A0ABP6NHS0</accession>
<dbReference type="RefSeq" id="WP_344861499.1">
    <property type="nucleotide sequence ID" value="NZ_BAAAUT010000030.1"/>
</dbReference>
<dbReference type="InterPro" id="IPR011009">
    <property type="entry name" value="Kinase-like_dom_sf"/>
</dbReference>
<evidence type="ECO:0008006" key="9">
    <source>
        <dbReference type="Google" id="ProtNLM"/>
    </source>
</evidence>
<feature type="transmembrane region" description="Helical" evidence="6">
    <location>
        <begin position="539"/>
        <end position="563"/>
    </location>
</feature>
<feature type="transmembrane region" description="Helical" evidence="6">
    <location>
        <begin position="117"/>
        <end position="139"/>
    </location>
</feature>
<feature type="transmembrane region" description="Helical" evidence="6">
    <location>
        <begin position="42"/>
        <end position="62"/>
    </location>
</feature>
<feature type="transmembrane region" description="Helical" evidence="6">
    <location>
        <begin position="82"/>
        <end position="105"/>
    </location>
</feature>
<evidence type="ECO:0000313" key="7">
    <source>
        <dbReference type="EMBL" id="GAA3144083.1"/>
    </source>
</evidence>
<evidence type="ECO:0000256" key="6">
    <source>
        <dbReference type="SAM" id="Phobius"/>
    </source>
</evidence>
<gene>
    <name evidence="7" type="ORF">GCM10010466_39020</name>
</gene>
<feature type="transmembrane region" description="Helical" evidence="6">
    <location>
        <begin position="159"/>
        <end position="176"/>
    </location>
</feature>
<reference evidence="8" key="1">
    <citation type="journal article" date="2019" name="Int. J. Syst. Evol. Microbiol.">
        <title>The Global Catalogue of Microorganisms (GCM) 10K type strain sequencing project: providing services to taxonomists for standard genome sequencing and annotation.</title>
        <authorList>
            <consortium name="The Broad Institute Genomics Platform"/>
            <consortium name="The Broad Institute Genome Sequencing Center for Infectious Disease"/>
            <person name="Wu L."/>
            <person name="Ma J."/>
        </authorList>
    </citation>
    <scope>NUCLEOTIDE SEQUENCE [LARGE SCALE GENOMIC DNA]</scope>
    <source>
        <strain evidence="8">JCM 9373</strain>
    </source>
</reference>
<keyword evidence="5 6" id="KW-0472">Membrane</keyword>
<feature type="transmembrane region" description="Helical" evidence="6">
    <location>
        <begin position="509"/>
        <end position="533"/>
    </location>
</feature>
<dbReference type="Pfam" id="PF03706">
    <property type="entry name" value="LPG_synthase_TM"/>
    <property type="match status" value="1"/>
</dbReference>
<keyword evidence="3 6" id="KW-0812">Transmembrane</keyword>
<dbReference type="Proteomes" id="UP001500320">
    <property type="component" value="Unassembled WGS sequence"/>
</dbReference>
<evidence type="ECO:0000256" key="5">
    <source>
        <dbReference type="ARBA" id="ARBA00023136"/>
    </source>
</evidence>
<dbReference type="EMBL" id="BAAAUT010000030">
    <property type="protein sequence ID" value="GAA3144083.1"/>
    <property type="molecule type" value="Genomic_DNA"/>
</dbReference>
<dbReference type="InterPro" id="IPR022791">
    <property type="entry name" value="L-PG_synthase/AglD"/>
</dbReference>
<feature type="transmembrane region" description="Helical" evidence="6">
    <location>
        <begin position="650"/>
        <end position="668"/>
    </location>
</feature>
<dbReference type="SUPFAM" id="SSF56112">
    <property type="entry name" value="Protein kinase-like (PK-like)"/>
    <property type="match status" value="1"/>
</dbReference>
<name>A0ABP6NHS0_9ACTN</name>
<dbReference type="PANTHER" id="PTHR39087:SF2">
    <property type="entry name" value="UPF0104 MEMBRANE PROTEIN MJ1595"/>
    <property type="match status" value="1"/>
</dbReference>
<protein>
    <recommendedName>
        <fullName evidence="9">Flippase-like domain-containing protein</fullName>
    </recommendedName>
</protein>
<organism evidence="7 8">
    <name type="scientific">Planomonospora alba</name>
    <dbReference type="NCBI Taxonomy" id="161354"/>
    <lineage>
        <taxon>Bacteria</taxon>
        <taxon>Bacillati</taxon>
        <taxon>Actinomycetota</taxon>
        <taxon>Actinomycetes</taxon>
        <taxon>Streptosporangiales</taxon>
        <taxon>Streptosporangiaceae</taxon>
        <taxon>Planomonospora</taxon>
    </lineage>
</organism>
<dbReference type="NCBIfam" id="TIGR00374">
    <property type="entry name" value="flippase-like domain"/>
    <property type="match status" value="1"/>
</dbReference>
<evidence type="ECO:0000256" key="2">
    <source>
        <dbReference type="ARBA" id="ARBA00022475"/>
    </source>
</evidence>
<feature type="transmembrane region" description="Helical" evidence="6">
    <location>
        <begin position="616"/>
        <end position="638"/>
    </location>
</feature>
<dbReference type="PANTHER" id="PTHR39087">
    <property type="entry name" value="UPF0104 MEMBRANE PROTEIN MJ1595"/>
    <property type="match status" value="1"/>
</dbReference>
<evidence type="ECO:0000256" key="1">
    <source>
        <dbReference type="ARBA" id="ARBA00004651"/>
    </source>
</evidence>